<sequence>MKQTLVPNKGISTSLLWIMAIISGVTVANLYFNQPVLNMISTELGISSLTANWLPIITQLGYAVGLLFIIPLGDLVQVRKILTVNFTLLAISLLATALTSNIYTLLFTSFIIGAGSVMPHIFIPMASQYSTPERKTQNVGILLGGLLTGILASRVVSGIMGEHFGWRAIYYVATVLMAVCLVVILKMLPSSPSTFQGSYASLMKSMFGLVKNNKILQNVSLRAALCFGCFQGMWAVLVFKMSGEPFYASNDTIGLLGLCGMMGALTATSIGRYINKLGVRTFHLIGCGVLIASWLVMYIFQNSYLGMIIGIIAIDGGMQCIQLSNQSKALSLVPQATNRVNTIFMTTFFLGASLGTFIAGFCWNRWAWEGVAFSGIIMTLLSVLLTFSMKEKV</sequence>
<feature type="transmembrane region" description="Helical" evidence="4">
    <location>
        <begin position="219"/>
        <end position="241"/>
    </location>
</feature>
<evidence type="ECO:0000313" key="6">
    <source>
        <dbReference type="EMBL" id="MBW4770078.1"/>
    </source>
</evidence>
<organism evidence="6 7">
    <name type="scientific">Hoylesella nanceiensis</name>
    <dbReference type="NCBI Taxonomy" id="425941"/>
    <lineage>
        <taxon>Bacteria</taxon>
        <taxon>Pseudomonadati</taxon>
        <taxon>Bacteroidota</taxon>
        <taxon>Bacteroidia</taxon>
        <taxon>Bacteroidales</taxon>
        <taxon>Prevotellaceae</taxon>
        <taxon>Hoylesella</taxon>
    </lineage>
</organism>
<dbReference type="Pfam" id="PF07690">
    <property type="entry name" value="MFS_1"/>
    <property type="match status" value="1"/>
</dbReference>
<feature type="transmembrane region" description="Helical" evidence="4">
    <location>
        <begin position="281"/>
        <end position="298"/>
    </location>
</feature>
<feature type="transmembrane region" description="Helical" evidence="4">
    <location>
        <begin position="105"/>
        <end position="126"/>
    </location>
</feature>
<dbReference type="EMBL" id="JAHXCT010000008">
    <property type="protein sequence ID" value="MBW4770078.1"/>
    <property type="molecule type" value="Genomic_DNA"/>
</dbReference>
<feature type="transmembrane region" description="Helical" evidence="4">
    <location>
        <begin position="82"/>
        <end position="99"/>
    </location>
</feature>
<keyword evidence="2 4" id="KW-1133">Transmembrane helix</keyword>
<evidence type="ECO:0000313" key="7">
    <source>
        <dbReference type="Proteomes" id="UP000788426"/>
    </source>
</evidence>
<accession>A0ABS6YER9</accession>
<dbReference type="PROSITE" id="PS50850">
    <property type="entry name" value="MFS"/>
    <property type="match status" value="1"/>
</dbReference>
<keyword evidence="7" id="KW-1185">Reference proteome</keyword>
<feature type="domain" description="Major facilitator superfamily (MFS) profile" evidence="5">
    <location>
        <begin position="12"/>
        <end position="393"/>
    </location>
</feature>
<keyword evidence="1 4" id="KW-0812">Transmembrane</keyword>
<feature type="transmembrane region" description="Helical" evidence="4">
    <location>
        <begin position="367"/>
        <end position="387"/>
    </location>
</feature>
<proteinExistence type="predicted"/>
<protein>
    <submittedName>
        <fullName evidence="6">MFS transporter</fullName>
    </submittedName>
</protein>
<evidence type="ECO:0000259" key="5">
    <source>
        <dbReference type="PROSITE" id="PS50850"/>
    </source>
</evidence>
<feature type="transmembrane region" description="Helical" evidence="4">
    <location>
        <begin position="168"/>
        <end position="188"/>
    </location>
</feature>
<dbReference type="InterPro" id="IPR020846">
    <property type="entry name" value="MFS_dom"/>
</dbReference>
<dbReference type="PANTHER" id="PTHR42910:SF1">
    <property type="entry name" value="MAJOR FACILITATOR SUPERFAMILY (MFS) PROFILE DOMAIN-CONTAINING PROTEIN"/>
    <property type="match status" value="1"/>
</dbReference>
<dbReference type="RefSeq" id="WP_219482306.1">
    <property type="nucleotide sequence ID" value="NZ_JAHXCT010000008.1"/>
</dbReference>
<dbReference type="Proteomes" id="UP000788426">
    <property type="component" value="Unassembled WGS sequence"/>
</dbReference>
<feature type="transmembrane region" description="Helical" evidence="4">
    <location>
        <begin position="342"/>
        <end position="361"/>
    </location>
</feature>
<dbReference type="CDD" id="cd17324">
    <property type="entry name" value="MFS_NepI_like"/>
    <property type="match status" value="1"/>
</dbReference>
<evidence type="ECO:0000256" key="4">
    <source>
        <dbReference type="SAM" id="Phobius"/>
    </source>
</evidence>
<feature type="transmembrane region" description="Helical" evidence="4">
    <location>
        <begin position="253"/>
        <end position="274"/>
    </location>
</feature>
<evidence type="ECO:0000256" key="2">
    <source>
        <dbReference type="ARBA" id="ARBA00022989"/>
    </source>
</evidence>
<evidence type="ECO:0000256" key="3">
    <source>
        <dbReference type="ARBA" id="ARBA00023136"/>
    </source>
</evidence>
<name>A0ABS6YER9_9BACT</name>
<keyword evidence="3 4" id="KW-0472">Membrane</keyword>
<feature type="transmembrane region" description="Helical" evidence="4">
    <location>
        <begin position="52"/>
        <end position="70"/>
    </location>
</feature>
<dbReference type="InterPro" id="IPR011701">
    <property type="entry name" value="MFS"/>
</dbReference>
<dbReference type="PANTHER" id="PTHR42910">
    <property type="entry name" value="TRANSPORTER SCO4007-RELATED"/>
    <property type="match status" value="1"/>
</dbReference>
<reference evidence="6 7" key="1">
    <citation type="submission" date="2021-07" db="EMBL/GenBank/DDBJ databases">
        <title>Genomic diversity and antimicrobial resistance of Prevotella spp. isolated from chronic lung disease airways.</title>
        <authorList>
            <person name="Webb K.A."/>
            <person name="Olagoke O.S."/>
            <person name="Baird T."/>
            <person name="Neill J."/>
            <person name="Pham A."/>
            <person name="Wells T.J."/>
            <person name="Ramsay K.A."/>
            <person name="Bell S.C."/>
            <person name="Sarovich D.S."/>
            <person name="Price E.P."/>
        </authorList>
    </citation>
    <scope>NUCLEOTIDE SEQUENCE [LARGE SCALE GENOMIC DNA]</scope>
    <source>
        <strain evidence="6 7">SCHI0011.S.12</strain>
    </source>
</reference>
<comment type="caution">
    <text evidence="6">The sequence shown here is derived from an EMBL/GenBank/DDBJ whole genome shotgun (WGS) entry which is preliminary data.</text>
</comment>
<evidence type="ECO:0000256" key="1">
    <source>
        <dbReference type="ARBA" id="ARBA00022692"/>
    </source>
</evidence>
<feature type="transmembrane region" description="Helical" evidence="4">
    <location>
        <begin position="138"/>
        <end position="156"/>
    </location>
</feature>
<feature type="transmembrane region" description="Helical" evidence="4">
    <location>
        <begin position="12"/>
        <end position="32"/>
    </location>
</feature>
<gene>
    <name evidence="6" type="ORF">KZO38_09980</name>
</gene>